<dbReference type="InterPro" id="IPR025997">
    <property type="entry name" value="SBP_2_dom"/>
</dbReference>
<comment type="subcellular location">
    <subcellularLocation>
        <location evidence="1">Cell envelope</location>
    </subcellularLocation>
</comment>
<proteinExistence type="predicted"/>
<dbReference type="InterPro" id="IPR050555">
    <property type="entry name" value="Bact_Solute-Bind_Prot2"/>
</dbReference>
<dbReference type="SUPFAM" id="SSF53822">
    <property type="entry name" value="Periplasmic binding protein-like I"/>
    <property type="match status" value="1"/>
</dbReference>
<dbReference type="PANTHER" id="PTHR30036:SF1">
    <property type="entry name" value="D-XYLOSE-BINDING PERIPLASMIC PROTEIN"/>
    <property type="match status" value="1"/>
</dbReference>
<feature type="domain" description="Periplasmic binding protein" evidence="3">
    <location>
        <begin position="44"/>
        <end position="286"/>
    </location>
</feature>
<dbReference type="CDD" id="cd19992">
    <property type="entry name" value="PBP1_ABC_xylose_binding-like"/>
    <property type="match status" value="1"/>
</dbReference>
<keyword evidence="2" id="KW-0732">Signal</keyword>
<dbReference type="Gene3D" id="3.40.50.2300">
    <property type="match status" value="2"/>
</dbReference>
<reference evidence="4 5" key="1">
    <citation type="submission" date="2016-11" db="EMBL/GenBank/DDBJ databases">
        <authorList>
            <person name="Jaros S."/>
            <person name="Januszkiewicz K."/>
            <person name="Wedrychowicz H."/>
        </authorList>
    </citation>
    <scope>NUCLEOTIDE SEQUENCE [LARGE SCALE GENOMIC DNA]</scope>
    <source>
        <strain evidence="4 5">DSM 6191</strain>
    </source>
</reference>
<organism evidence="4 5">
    <name type="scientific">Clostridium intestinale DSM 6191</name>
    <dbReference type="NCBI Taxonomy" id="1121320"/>
    <lineage>
        <taxon>Bacteria</taxon>
        <taxon>Bacillati</taxon>
        <taxon>Bacillota</taxon>
        <taxon>Clostridia</taxon>
        <taxon>Eubacteriales</taxon>
        <taxon>Clostridiaceae</taxon>
        <taxon>Clostridium</taxon>
    </lineage>
</organism>
<dbReference type="InterPro" id="IPR028082">
    <property type="entry name" value="Peripla_BP_I"/>
</dbReference>
<name>A0A1M5Z4H6_9CLOT</name>
<evidence type="ECO:0000256" key="2">
    <source>
        <dbReference type="ARBA" id="ARBA00022729"/>
    </source>
</evidence>
<accession>A0A1M5Z4H6</accession>
<sequence>MFINLPENFYMKVQYDKNLLINRKETIIGISLPLGGGEKRWPMDSTFLKDYARRKNAVLKFSERASTNSEQLTQVEDLIKQNIDVLILAPINSKEASIIVDKAKESNIKVVNYDRLIPNSDVDFFVSFNGVNMGELQGRYLTQRAPIGNYIILSGDPNDTNSKLYKEGAMLYIEPLNSIGKIKIVTEESVKDWNPNVAYDIVKKSLITNDNNIDAILAPNDVVAGGSIKALEEQGIAGKVLVTGIDAEPAAIRRILEGTQSMTIFTDFRKEAEVAIDAAINLVENKPLNAFSETNNGKKIVPSLLLTPVIVDRNNIQEVLLNTGYITLHDIYSLQN</sequence>
<dbReference type="GO" id="GO:0030288">
    <property type="term" value="C:outer membrane-bounded periplasmic space"/>
    <property type="evidence" value="ECO:0007669"/>
    <property type="project" value="TreeGrafter"/>
</dbReference>
<evidence type="ECO:0000256" key="1">
    <source>
        <dbReference type="ARBA" id="ARBA00004196"/>
    </source>
</evidence>
<dbReference type="RefSeq" id="WP_073020018.1">
    <property type="nucleotide sequence ID" value="NZ_FQXU01000007.1"/>
</dbReference>
<dbReference type="Proteomes" id="UP000184241">
    <property type="component" value="Unassembled WGS sequence"/>
</dbReference>
<dbReference type="PANTHER" id="PTHR30036">
    <property type="entry name" value="D-XYLOSE-BINDING PERIPLASMIC PROTEIN"/>
    <property type="match status" value="1"/>
</dbReference>
<evidence type="ECO:0000313" key="4">
    <source>
        <dbReference type="EMBL" id="SHI19018.1"/>
    </source>
</evidence>
<dbReference type="Pfam" id="PF13407">
    <property type="entry name" value="Peripla_BP_4"/>
    <property type="match status" value="1"/>
</dbReference>
<evidence type="ECO:0000313" key="5">
    <source>
        <dbReference type="Proteomes" id="UP000184241"/>
    </source>
</evidence>
<dbReference type="AlphaFoldDB" id="A0A1M5Z4H6"/>
<evidence type="ECO:0000259" key="3">
    <source>
        <dbReference type="Pfam" id="PF13407"/>
    </source>
</evidence>
<protein>
    <submittedName>
        <fullName evidence="4">D-xylose transport system substrate-binding protein</fullName>
    </submittedName>
</protein>
<dbReference type="EMBL" id="FQXU01000007">
    <property type="protein sequence ID" value="SHI19018.1"/>
    <property type="molecule type" value="Genomic_DNA"/>
</dbReference>
<dbReference type="GO" id="GO:0030246">
    <property type="term" value="F:carbohydrate binding"/>
    <property type="evidence" value="ECO:0007669"/>
    <property type="project" value="TreeGrafter"/>
</dbReference>
<gene>
    <name evidence="4" type="ORF">SAMN02745941_02573</name>
</gene>